<comment type="similarity">
    <text evidence="3">Belongs to the nicotinamide ribonucleoside (NR) uptake permease (TC 4.B.1) family.</text>
</comment>
<evidence type="ECO:0000313" key="12">
    <source>
        <dbReference type="Proteomes" id="UP000014174"/>
    </source>
</evidence>
<dbReference type="InterPro" id="IPR006419">
    <property type="entry name" value="NMN_transpt_PnuC"/>
</dbReference>
<evidence type="ECO:0000256" key="10">
    <source>
        <dbReference type="SAM" id="Phobius"/>
    </source>
</evidence>
<comment type="caution">
    <text evidence="11">The sequence shown here is derived from an EMBL/GenBank/DDBJ whole genome shotgun (WGS) entry which is preliminary data.</text>
</comment>
<dbReference type="Pfam" id="PF04973">
    <property type="entry name" value="NMN_transporter"/>
    <property type="match status" value="1"/>
</dbReference>
<sequence>MYVIICEASFGQLFLNQLLQTSALEWLGTITGFLCVYLAAKQNILNWPISIISVAAYALLFYDYHLFGDAVLQLYFLATAIYGWYYWAKNKEEHQKPIASLDRKGYMVAIGAVLILSVVLGLFLDHFTPSDVPYLDGTCTAMSFVAQIMMTRKILQNWTLWILVDAIYVPLYLYKELALTAILYLLFLGIAVMGYNDWNKTWIATRK</sequence>
<feature type="transmembrane region" description="Helical" evidence="10">
    <location>
        <begin position="47"/>
        <end position="64"/>
    </location>
</feature>
<dbReference type="NCBIfam" id="TIGR01528">
    <property type="entry name" value="NMN_trans_PnuC"/>
    <property type="match status" value="1"/>
</dbReference>
<evidence type="ECO:0000256" key="7">
    <source>
        <dbReference type="ARBA" id="ARBA00022692"/>
    </source>
</evidence>
<dbReference type="GO" id="GO:0034257">
    <property type="term" value="F:nicotinamide riboside transmembrane transporter activity"/>
    <property type="evidence" value="ECO:0007669"/>
    <property type="project" value="InterPro"/>
</dbReference>
<comment type="subcellular location">
    <subcellularLocation>
        <location evidence="2">Cell membrane</location>
        <topology evidence="2">Multi-pass membrane protein</topology>
    </subcellularLocation>
</comment>
<evidence type="ECO:0000256" key="5">
    <source>
        <dbReference type="ARBA" id="ARBA00022448"/>
    </source>
</evidence>
<dbReference type="STRING" id="1150600.ADIARSV_2101"/>
<evidence type="ECO:0000256" key="8">
    <source>
        <dbReference type="ARBA" id="ARBA00022989"/>
    </source>
</evidence>
<evidence type="ECO:0000256" key="4">
    <source>
        <dbReference type="ARBA" id="ARBA00017522"/>
    </source>
</evidence>
<keyword evidence="6" id="KW-1003">Cell membrane</keyword>
<keyword evidence="8 10" id="KW-1133">Transmembrane helix</keyword>
<evidence type="ECO:0000256" key="9">
    <source>
        <dbReference type="ARBA" id="ARBA00023136"/>
    </source>
</evidence>
<dbReference type="eggNOG" id="COG3201">
    <property type="taxonomic scope" value="Bacteria"/>
</dbReference>
<accession>R9GSA8</accession>
<feature type="transmembrane region" description="Helical" evidence="10">
    <location>
        <begin position="23"/>
        <end position="40"/>
    </location>
</feature>
<dbReference type="PANTHER" id="PTHR36122:SF2">
    <property type="entry name" value="NICOTINAMIDE RIBOSIDE TRANSPORTER PNUC"/>
    <property type="match status" value="1"/>
</dbReference>
<evidence type="ECO:0000256" key="1">
    <source>
        <dbReference type="ARBA" id="ARBA00002672"/>
    </source>
</evidence>
<evidence type="ECO:0000313" key="11">
    <source>
        <dbReference type="EMBL" id="EOR94727.1"/>
    </source>
</evidence>
<keyword evidence="5" id="KW-0813">Transport</keyword>
<organism evidence="11 12">
    <name type="scientific">Arcticibacter svalbardensis MN12-7</name>
    <dbReference type="NCBI Taxonomy" id="1150600"/>
    <lineage>
        <taxon>Bacteria</taxon>
        <taxon>Pseudomonadati</taxon>
        <taxon>Bacteroidota</taxon>
        <taxon>Sphingobacteriia</taxon>
        <taxon>Sphingobacteriales</taxon>
        <taxon>Sphingobacteriaceae</taxon>
        <taxon>Arcticibacter</taxon>
    </lineage>
</organism>
<keyword evidence="7 10" id="KW-0812">Transmembrane</keyword>
<proteinExistence type="inferred from homology"/>
<dbReference type="EMBL" id="AQPN01000078">
    <property type="protein sequence ID" value="EOR94727.1"/>
    <property type="molecule type" value="Genomic_DNA"/>
</dbReference>
<evidence type="ECO:0000256" key="6">
    <source>
        <dbReference type="ARBA" id="ARBA00022475"/>
    </source>
</evidence>
<gene>
    <name evidence="11" type="ORF">ADIARSV_2101</name>
</gene>
<keyword evidence="9 10" id="KW-0472">Membrane</keyword>
<dbReference type="PANTHER" id="PTHR36122">
    <property type="entry name" value="NICOTINAMIDE RIBOSIDE TRANSPORTER PNUC"/>
    <property type="match status" value="1"/>
</dbReference>
<dbReference type="GO" id="GO:0005886">
    <property type="term" value="C:plasma membrane"/>
    <property type="evidence" value="ECO:0007669"/>
    <property type="project" value="UniProtKB-SubCell"/>
</dbReference>
<feature type="transmembrane region" description="Helical" evidence="10">
    <location>
        <begin position="181"/>
        <end position="198"/>
    </location>
</feature>
<evidence type="ECO:0000256" key="3">
    <source>
        <dbReference type="ARBA" id="ARBA00006669"/>
    </source>
</evidence>
<feature type="transmembrane region" description="Helical" evidence="10">
    <location>
        <begin position="108"/>
        <end position="127"/>
    </location>
</feature>
<dbReference type="AlphaFoldDB" id="R9GSA8"/>
<name>R9GSA8_9SPHI</name>
<comment type="function">
    <text evidence="1">Required for nicotinamide riboside transport across the inner membrane.</text>
</comment>
<protein>
    <recommendedName>
        <fullName evidence="4">Nicotinamide riboside transporter PnuC</fullName>
    </recommendedName>
</protein>
<evidence type="ECO:0000256" key="2">
    <source>
        <dbReference type="ARBA" id="ARBA00004651"/>
    </source>
</evidence>
<keyword evidence="12" id="KW-1185">Reference proteome</keyword>
<reference evidence="11 12" key="1">
    <citation type="journal article" date="2013" name="Genome Announc.">
        <title>Draft Genome Sequence of Arcticibacter svalbardensis Strain MN12-7T, a Member of the Family Sphingobacteriaceae Isolated from an Arctic Soil Sample.</title>
        <authorList>
            <person name="Shivaji S."/>
            <person name="Ara S."/>
            <person name="Prasad S."/>
            <person name="Manasa B.P."/>
            <person name="Begum Z."/>
            <person name="Singh A."/>
            <person name="Kumar Pinnaka A."/>
        </authorList>
    </citation>
    <scope>NUCLEOTIDE SEQUENCE [LARGE SCALE GENOMIC DNA]</scope>
    <source>
        <strain evidence="11 12">MN12-7</strain>
    </source>
</reference>
<feature type="transmembrane region" description="Helical" evidence="10">
    <location>
        <begin position="70"/>
        <end position="87"/>
    </location>
</feature>
<dbReference type="Proteomes" id="UP000014174">
    <property type="component" value="Unassembled WGS sequence"/>
</dbReference>